<evidence type="ECO:0000256" key="9">
    <source>
        <dbReference type="ARBA" id="ARBA00023034"/>
    </source>
</evidence>
<evidence type="ECO:0000256" key="6">
    <source>
        <dbReference type="ARBA" id="ARBA00022468"/>
    </source>
</evidence>
<dbReference type="GO" id="GO:0005783">
    <property type="term" value="C:endoplasmic reticulum"/>
    <property type="evidence" value="ECO:0007669"/>
    <property type="project" value="UniProtKB-SubCell"/>
</dbReference>
<dbReference type="PANTHER" id="PTHR21422:SF9">
    <property type="entry name" value="RAB3 GTPASE-ACTIVATING PROTEIN CATALYTIC SUBUNIT"/>
    <property type="match status" value="1"/>
</dbReference>
<dbReference type="PANTHER" id="PTHR21422">
    <property type="entry name" value="RAB3 GTPASE-ACTIVATING PROTEIN CATALYTIC SUBUNIT"/>
    <property type="match status" value="1"/>
</dbReference>
<sequence length="1109" mass="124407">MTKSSGSKERWRLSLKDGLTIEDEADVFEITDFTTASDWERFIARLEEILHEWKLVNRDPRPPALKDQYANGVWAEKSEEVLFVDFRFNFSYVFLQTNDMTSTMNTSKKEDTEELDEDHKTPTVFLDLMNFDNDFPSRAHYLCRWYGLQEFFTLTPVSEKQFIEGESRTRLLLSSASIAFGNSSCSIPVFIQIQQKWRKLFTGTALVRGAAVEFEMSHLRRFPPQNCHLAGLLDVFKSKLGCVYISMPPVSVSVRFTYILQDWIHSAWPQVPPDFSSFCDGEVGYGDIGFLPFGACTDAIDELHLFCTWPCLSEDMIVENSLYSDLDPLQAPQWMVRLQMADDPQCLLGEFLQDFLKLCDRLESTDEVLKKVALDNDSDKEKHGAEISHALQRLTEPVPALSSIPSISNVMSTASARIKFKPEDAPIPNSVLDKLLHYLFPDAKTPRNTFVQKVVSDKSRELNASSTSLSSPMSEHADDSTDEKDKKELERVNEIIGELSKQLKSAPVDSLTYKLSLALCNVNHNLGGLLGVAHLWQEFILEMRFRWENKYPICGVKKGPPNMGSCLLHQKLQMLNCCIECRIKRESAGFGYGPDSVNIHDQPLDGSFDSSDNTNGVGPISVSRSDRGAGLVSSSDDEEFFECPEIKDEHSSENVLVSSEIQENDDLKSGTGVKKQIKTFVKTSSSDNFKDSLTHRPEGRMVPLKNVYLLVSGEQLYVPITQEPSPMTEDMLEEHAEVLAKLGSSAEGSQIRARMQSACLVSDMESFKAANPGCVLEDFVRWYSPRDYELDSEDDDDGGETESRNIKMVSGKKTSTASPSKRGHLSQRMQIPGNMWVEAWQSAKFVPARRQKRLFDDTKEAEKVLHYLTSMKPAEVVLHLMPCVIHAAIVKLVEESFKSRVPNAKSMIDQLIARAAKVTRNFHHDKKKYSEILRLIEIAETFSARTTSLWSKFTSDHLLSPDQEGKEEEIESFVTSLLTQSEVPVRGGACGPAGAIIHKMFVAVQRANNMILDDEAPGDDLAEHSSNLGSSQEGKNKQNNAILNSPSSEVRSSASCSDFPPASCREYILRAMVPRPAPYSKVLPQRMYCMLVDGDSRLAGAFTADSSFQ</sequence>
<feature type="compositionally biased region" description="Polar residues" evidence="10">
    <location>
        <begin position="462"/>
        <end position="473"/>
    </location>
</feature>
<name>A0A0B7ASM6_9EUPU</name>
<dbReference type="Pfam" id="PF13890">
    <property type="entry name" value="Rab3-GTPase_cat"/>
    <property type="match status" value="1"/>
</dbReference>
<keyword evidence="7" id="KW-0963">Cytoplasm</keyword>
<evidence type="ECO:0000259" key="11">
    <source>
        <dbReference type="Pfam" id="PF13890"/>
    </source>
</evidence>
<dbReference type="GO" id="GO:0005794">
    <property type="term" value="C:Golgi apparatus"/>
    <property type="evidence" value="ECO:0007669"/>
    <property type="project" value="UniProtKB-SubCell"/>
</dbReference>
<protein>
    <recommendedName>
        <fullName evidence="5">Rab3 GTPase-activating protein catalytic subunit</fullName>
    </recommendedName>
</protein>
<dbReference type="InterPro" id="IPR045700">
    <property type="entry name" value="Rab3GAP1"/>
</dbReference>
<feature type="region of interest" description="Disordered" evidence="10">
    <location>
        <begin position="1015"/>
        <end position="1055"/>
    </location>
</feature>
<dbReference type="InterPro" id="IPR045698">
    <property type="entry name" value="Rab3GAP1_C"/>
</dbReference>
<keyword evidence="6" id="KW-0343">GTPase activation</keyword>
<feature type="compositionally biased region" description="Basic and acidic residues" evidence="10">
    <location>
        <begin position="475"/>
        <end position="487"/>
    </location>
</feature>
<reference evidence="13" key="1">
    <citation type="submission" date="2014-12" db="EMBL/GenBank/DDBJ databases">
        <title>Insight into the proteome of Arion vulgaris.</title>
        <authorList>
            <person name="Aradska J."/>
            <person name="Bulat T."/>
            <person name="Smidak R."/>
            <person name="Sarate P."/>
            <person name="Gangsoo J."/>
            <person name="Sialana F."/>
            <person name="Bilban M."/>
            <person name="Lubec G."/>
        </authorList>
    </citation>
    <scope>NUCLEOTIDE SEQUENCE</scope>
    <source>
        <tissue evidence="13">Skin</tissue>
    </source>
</reference>
<dbReference type="InterPro" id="IPR026147">
    <property type="entry name" value="Rab3GAP1_conserved"/>
</dbReference>
<evidence type="ECO:0000256" key="2">
    <source>
        <dbReference type="ARBA" id="ARBA00004240"/>
    </source>
</evidence>
<evidence type="ECO:0000256" key="8">
    <source>
        <dbReference type="ARBA" id="ARBA00022824"/>
    </source>
</evidence>
<feature type="compositionally biased region" description="Acidic residues" evidence="10">
    <location>
        <begin position="790"/>
        <end position="800"/>
    </location>
</feature>
<dbReference type="AlphaFoldDB" id="A0A0B7ASM6"/>
<keyword evidence="9" id="KW-0333">Golgi apparatus</keyword>
<organism evidence="13">
    <name type="scientific">Arion vulgaris</name>
    <dbReference type="NCBI Taxonomy" id="1028688"/>
    <lineage>
        <taxon>Eukaryota</taxon>
        <taxon>Metazoa</taxon>
        <taxon>Spiralia</taxon>
        <taxon>Lophotrochozoa</taxon>
        <taxon>Mollusca</taxon>
        <taxon>Gastropoda</taxon>
        <taxon>Heterobranchia</taxon>
        <taxon>Euthyneura</taxon>
        <taxon>Panpulmonata</taxon>
        <taxon>Eupulmonata</taxon>
        <taxon>Stylommatophora</taxon>
        <taxon>Helicina</taxon>
        <taxon>Arionoidea</taxon>
        <taxon>Arionidae</taxon>
        <taxon>Arion</taxon>
    </lineage>
</organism>
<feature type="region of interest" description="Disordered" evidence="10">
    <location>
        <begin position="461"/>
        <end position="487"/>
    </location>
</feature>
<dbReference type="EMBL" id="HACG01036762">
    <property type="protein sequence ID" value="CEK83627.1"/>
    <property type="molecule type" value="Transcribed_RNA"/>
</dbReference>
<evidence type="ECO:0000256" key="10">
    <source>
        <dbReference type="SAM" id="MobiDB-lite"/>
    </source>
</evidence>
<evidence type="ECO:0000256" key="7">
    <source>
        <dbReference type="ARBA" id="ARBA00022490"/>
    </source>
</evidence>
<evidence type="ECO:0000313" key="13">
    <source>
        <dbReference type="EMBL" id="CEK83627.1"/>
    </source>
</evidence>
<dbReference type="GO" id="GO:0005096">
    <property type="term" value="F:GTPase activator activity"/>
    <property type="evidence" value="ECO:0007669"/>
    <property type="project" value="UniProtKB-KW"/>
</dbReference>
<evidence type="ECO:0000259" key="12">
    <source>
        <dbReference type="Pfam" id="PF19533"/>
    </source>
</evidence>
<comment type="similarity">
    <text evidence="4">Belongs to the Rab3-GAP catalytic subunit family.</text>
</comment>
<evidence type="ECO:0000256" key="3">
    <source>
        <dbReference type="ARBA" id="ARBA00004496"/>
    </source>
</evidence>
<evidence type="ECO:0000256" key="4">
    <source>
        <dbReference type="ARBA" id="ARBA00008856"/>
    </source>
</evidence>
<evidence type="ECO:0000256" key="1">
    <source>
        <dbReference type="ARBA" id="ARBA00004222"/>
    </source>
</evidence>
<keyword evidence="8" id="KW-0256">Endoplasmic reticulum</keyword>
<dbReference type="Pfam" id="PF19533">
    <property type="entry name" value="Rab3-GAP_cat_C"/>
    <property type="match status" value="1"/>
</dbReference>
<feature type="compositionally biased region" description="Polar residues" evidence="10">
    <location>
        <begin position="1024"/>
        <end position="1055"/>
    </location>
</feature>
<proteinExistence type="inferred from homology"/>
<feature type="domain" description="Rab3GAP catalytic subunit C-terminal" evidence="12">
    <location>
        <begin position="880"/>
        <end position="1108"/>
    </location>
</feature>
<comment type="subcellular location">
    <subcellularLocation>
        <location evidence="3">Cytoplasm</location>
    </subcellularLocation>
    <subcellularLocation>
        <location evidence="2">Endoplasmic reticulum</location>
    </subcellularLocation>
    <subcellularLocation>
        <location evidence="1">Golgi apparatus</location>
        <location evidence="1">cis-Golgi network</location>
    </subcellularLocation>
</comment>
<gene>
    <name evidence="13" type="primary">ORF138120</name>
</gene>
<feature type="region of interest" description="Disordered" evidence="10">
    <location>
        <begin position="790"/>
        <end position="825"/>
    </location>
</feature>
<feature type="domain" description="Rab3GAP catalytic subunit conserved" evidence="11">
    <location>
        <begin position="695"/>
        <end position="868"/>
    </location>
</feature>
<accession>A0A0B7ASM6</accession>
<evidence type="ECO:0000256" key="5">
    <source>
        <dbReference type="ARBA" id="ARBA00015817"/>
    </source>
</evidence>